<dbReference type="RefSeq" id="YP_010651665.1">
    <property type="nucleotide sequence ID" value="NC_070783.1"/>
</dbReference>
<dbReference type="KEGG" id="vg:77927350"/>
<keyword evidence="3" id="KW-1185">Reference proteome</keyword>
<feature type="region of interest" description="Disordered" evidence="1">
    <location>
        <begin position="91"/>
        <end position="114"/>
    </location>
</feature>
<reference evidence="2 3" key="1">
    <citation type="submission" date="2020-06" db="EMBL/GenBank/DDBJ databases">
        <authorList>
            <person name="Arora M.N."/>
            <person name="Dalling M.T."/>
            <person name="Dawson S.P.M."/>
            <person name="Elia S.N."/>
            <person name="Burke B."/>
            <person name="Shaffer C.D."/>
            <person name="Weston-Hafer K.A."/>
            <person name="Garlena R.A."/>
            <person name="Russell D.A."/>
            <person name="Pope W.H."/>
            <person name="Jacobs-Sera D."/>
            <person name="Hatfull G.F."/>
        </authorList>
    </citation>
    <scope>NUCLEOTIDE SEQUENCE [LARGE SCALE GENOMIC DNA]</scope>
</reference>
<evidence type="ECO:0000256" key="1">
    <source>
        <dbReference type="SAM" id="MobiDB-lite"/>
    </source>
</evidence>
<sequence>MATDAVVNKQANGLYTLYQKKYTEKYGRGPNGNRYRAKWGLRDMLEDYSYDQCKQIVEYYFRTGKQGHPIDFLLTNYDRVFEFMVERHEDERKREELRKQTEQTVREMEEKNDG</sequence>
<evidence type="ECO:0000313" key="3">
    <source>
        <dbReference type="Proteomes" id="UP000516151"/>
    </source>
</evidence>
<dbReference type="EMBL" id="MT684598">
    <property type="protein sequence ID" value="QNN99158.1"/>
    <property type="molecule type" value="Genomic_DNA"/>
</dbReference>
<proteinExistence type="predicted"/>
<accession>A0A7G9UYQ3</accession>
<gene>
    <name evidence="2" type="primary">55</name>
    <name evidence="2" type="ORF">SEA_FAUST_55</name>
</gene>
<dbReference type="Proteomes" id="UP000516151">
    <property type="component" value="Segment"/>
</dbReference>
<protein>
    <submittedName>
        <fullName evidence="2">Uncharacterized protein</fullName>
    </submittedName>
</protein>
<organism evidence="2 3">
    <name type="scientific">Streptomyces phage Faust</name>
    <dbReference type="NCBI Taxonomy" id="2767565"/>
    <lineage>
        <taxon>Viruses</taxon>
        <taxon>Duplodnaviria</taxon>
        <taxon>Heunggongvirae</taxon>
        <taxon>Uroviricota</taxon>
        <taxon>Caudoviricetes</taxon>
        <taxon>Stanwilliamsviridae</taxon>
        <taxon>Loccivirinae</taxon>
        <taxon>Faustvirus</taxon>
        <taxon>Faustvirus faust</taxon>
    </lineage>
</organism>
<name>A0A7G9UYQ3_9CAUD</name>
<evidence type="ECO:0000313" key="2">
    <source>
        <dbReference type="EMBL" id="QNN99158.1"/>
    </source>
</evidence>
<dbReference type="GeneID" id="77927350"/>